<evidence type="ECO:0000256" key="2">
    <source>
        <dbReference type="ARBA" id="ARBA00022741"/>
    </source>
</evidence>
<keyword evidence="3 5" id="KW-0067">ATP-binding</keyword>
<evidence type="ECO:0000313" key="5">
    <source>
        <dbReference type="EMBL" id="GAA3949225.1"/>
    </source>
</evidence>
<name>A0ABP7NNG9_9GAMM</name>
<dbReference type="InterPro" id="IPR027417">
    <property type="entry name" value="P-loop_NTPase"/>
</dbReference>
<keyword evidence="2" id="KW-0547">Nucleotide-binding</keyword>
<proteinExistence type="predicted"/>
<reference evidence="6" key="1">
    <citation type="journal article" date="2019" name="Int. J. Syst. Evol. Microbiol.">
        <title>The Global Catalogue of Microorganisms (GCM) 10K type strain sequencing project: providing services to taxonomists for standard genome sequencing and annotation.</title>
        <authorList>
            <consortium name="The Broad Institute Genomics Platform"/>
            <consortium name="The Broad Institute Genome Sequencing Center for Infectious Disease"/>
            <person name="Wu L."/>
            <person name="Ma J."/>
        </authorList>
    </citation>
    <scope>NUCLEOTIDE SEQUENCE [LARGE SCALE GENOMIC DNA]</scope>
    <source>
        <strain evidence="6">JCM 17555</strain>
    </source>
</reference>
<evidence type="ECO:0000256" key="1">
    <source>
        <dbReference type="ARBA" id="ARBA00022448"/>
    </source>
</evidence>
<protein>
    <submittedName>
        <fullName evidence="5">ABC transporter ATP-binding protein</fullName>
    </submittedName>
</protein>
<dbReference type="PROSITE" id="PS50893">
    <property type="entry name" value="ABC_TRANSPORTER_2"/>
    <property type="match status" value="2"/>
</dbReference>
<dbReference type="RefSeq" id="WP_344803034.1">
    <property type="nucleotide sequence ID" value="NZ_BAABBO010000001.1"/>
</dbReference>
<evidence type="ECO:0000313" key="6">
    <source>
        <dbReference type="Proteomes" id="UP001501337"/>
    </source>
</evidence>
<dbReference type="InterPro" id="IPR017871">
    <property type="entry name" value="ABC_transporter-like_CS"/>
</dbReference>
<dbReference type="InterPro" id="IPR013563">
    <property type="entry name" value="Oligopep_ABC_C"/>
</dbReference>
<dbReference type="Pfam" id="PF08352">
    <property type="entry name" value="oligo_HPY"/>
    <property type="match status" value="1"/>
</dbReference>
<feature type="domain" description="ABC transporter" evidence="4">
    <location>
        <begin position="286"/>
        <end position="524"/>
    </location>
</feature>
<dbReference type="Gene3D" id="3.40.50.300">
    <property type="entry name" value="P-loop containing nucleotide triphosphate hydrolases"/>
    <property type="match status" value="2"/>
</dbReference>
<sequence>MSLLNIRDLTLDFRGPHTPLQEAVIRKVSFDIEPAETLALVGESGSGKSVTAMTILRLIDSPPLHVLGGDIEFKGTQILKASEAELRRIRSGEVGVIFQEPLTSLNPLHRIHRQLTEKIVLQRGLGKREALELALFWLNKVGIRNAAQRLQAFPHELSGGERQRVMIAMALVNEPSLLIADEPTTALDVTVQAQILELIQRLQDEMKMAVLFITHDLHIVRQIADRVVVMERGEVVEQGECRQVFEQPAHPYTQKLIQSEPHGTPPDIVSDKSILDVNGLRCWYPLKKSLFGKVKSYVKAVDDVSLTIRRGESIGLVGESGSGKSSFGRAVLRLESSEGEIVFDGQRIDDLKGSALKPLRKRIQVIFQDPYGALSPRLTLDEIIREGLEIHESLSPAELAVAVTEAMEAVQLDPSWRDRYPHELSGGQRQRVCIARALILKPELLVLDEPTSSLDRTIQQQIIELLQKLQRDFGLSFLFISHDLRVVQAMCHRVFVMRQGKIVEHNTTEALFSNPVEPYTRELIKTAFLGETPLGQPQ</sequence>
<organism evidence="5 6">
    <name type="scientific">Allohahella marinimesophila</name>
    <dbReference type="NCBI Taxonomy" id="1054972"/>
    <lineage>
        <taxon>Bacteria</taxon>
        <taxon>Pseudomonadati</taxon>
        <taxon>Pseudomonadota</taxon>
        <taxon>Gammaproteobacteria</taxon>
        <taxon>Oceanospirillales</taxon>
        <taxon>Hahellaceae</taxon>
        <taxon>Allohahella</taxon>
    </lineage>
</organism>
<dbReference type="InterPro" id="IPR003439">
    <property type="entry name" value="ABC_transporter-like_ATP-bd"/>
</dbReference>
<keyword evidence="1" id="KW-0813">Transport</keyword>
<dbReference type="EMBL" id="BAABBO010000001">
    <property type="protein sequence ID" value="GAA3949225.1"/>
    <property type="molecule type" value="Genomic_DNA"/>
</dbReference>
<dbReference type="GO" id="GO:0005524">
    <property type="term" value="F:ATP binding"/>
    <property type="evidence" value="ECO:0007669"/>
    <property type="project" value="UniProtKB-KW"/>
</dbReference>
<dbReference type="Proteomes" id="UP001501337">
    <property type="component" value="Unassembled WGS sequence"/>
</dbReference>
<accession>A0ABP7NNG9</accession>
<gene>
    <name evidence="5" type="ORF">GCM10022278_05510</name>
</gene>
<dbReference type="SMART" id="SM00382">
    <property type="entry name" value="AAA"/>
    <property type="match status" value="2"/>
</dbReference>
<evidence type="ECO:0000256" key="3">
    <source>
        <dbReference type="ARBA" id="ARBA00022840"/>
    </source>
</evidence>
<comment type="caution">
    <text evidence="5">The sequence shown here is derived from an EMBL/GenBank/DDBJ whole genome shotgun (WGS) entry which is preliminary data.</text>
</comment>
<evidence type="ECO:0000259" key="4">
    <source>
        <dbReference type="PROSITE" id="PS50893"/>
    </source>
</evidence>
<dbReference type="NCBIfam" id="NF007739">
    <property type="entry name" value="PRK10419.1"/>
    <property type="match status" value="2"/>
</dbReference>
<dbReference type="InterPro" id="IPR003593">
    <property type="entry name" value="AAA+_ATPase"/>
</dbReference>
<dbReference type="InterPro" id="IPR050319">
    <property type="entry name" value="ABC_transp_ATP-bind"/>
</dbReference>
<dbReference type="NCBIfam" id="NF008453">
    <property type="entry name" value="PRK11308.1"/>
    <property type="match status" value="2"/>
</dbReference>
<dbReference type="SUPFAM" id="SSF52540">
    <property type="entry name" value="P-loop containing nucleoside triphosphate hydrolases"/>
    <property type="match status" value="2"/>
</dbReference>
<feature type="domain" description="ABC transporter" evidence="4">
    <location>
        <begin position="4"/>
        <end position="257"/>
    </location>
</feature>
<dbReference type="PROSITE" id="PS00211">
    <property type="entry name" value="ABC_TRANSPORTER_1"/>
    <property type="match status" value="2"/>
</dbReference>
<dbReference type="PANTHER" id="PTHR43776">
    <property type="entry name" value="TRANSPORT ATP-BINDING PROTEIN"/>
    <property type="match status" value="1"/>
</dbReference>
<dbReference type="CDD" id="cd03257">
    <property type="entry name" value="ABC_NikE_OppD_transporters"/>
    <property type="match status" value="2"/>
</dbReference>
<dbReference type="Pfam" id="PF00005">
    <property type="entry name" value="ABC_tran"/>
    <property type="match status" value="2"/>
</dbReference>
<keyword evidence="6" id="KW-1185">Reference proteome</keyword>